<dbReference type="Proteomes" id="UP001501470">
    <property type="component" value="Unassembled WGS sequence"/>
</dbReference>
<evidence type="ECO:0000313" key="1">
    <source>
        <dbReference type="EMBL" id="GAA1572492.1"/>
    </source>
</evidence>
<reference evidence="1 2" key="1">
    <citation type="journal article" date="2019" name="Int. J. Syst. Evol. Microbiol.">
        <title>The Global Catalogue of Microorganisms (GCM) 10K type strain sequencing project: providing services to taxonomists for standard genome sequencing and annotation.</title>
        <authorList>
            <consortium name="The Broad Institute Genomics Platform"/>
            <consortium name="The Broad Institute Genome Sequencing Center for Infectious Disease"/>
            <person name="Wu L."/>
            <person name="Ma J."/>
        </authorList>
    </citation>
    <scope>NUCLEOTIDE SEQUENCE [LARGE SCALE GENOMIC DNA]</scope>
    <source>
        <strain evidence="1 2">JCM 15933</strain>
    </source>
</reference>
<protein>
    <submittedName>
        <fullName evidence="1">Uncharacterized protein</fullName>
    </submittedName>
</protein>
<dbReference type="EMBL" id="BAAAQD010000048">
    <property type="protein sequence ID" value="GAA1572492.1"/>
    <property type="molecule type" value="Genomic_DNA"/>
</dbReference>
<sequence>MAVLGPAGIGAFATALVQRLRTRRADVEVSRPDGTSMKVSAKHVQALTGVAVSPLRLADRMTIAG</sequence>
<dbReference type="Pfam" id="PF19953">
    <property type="entry name" value="EACC1"/>
    <property type="match status" value="1"/>
</dbReference>
<accession>A0ABN2D895</accession>
<comment type="caution">
    <text evidence="1">The sequence shown here is derived from an EMBL/GenBank/DDBJ whole genome shotgun (WGS) entry which is preliminary data.</text>
</comment>
<organism evidence="1 2">
    <name type="scientific">Dactylosporangium maewongense</name>
    <dbReference type="NCBI Taxonomy" id="634393"/>
    <lineage>
        <taxon>Bacteria</taxon>
        <taxon>Bacillati</taxon>
        <taxon>Actinomycetota</taxon>
        <taxon>Actinomycetes</taxon>
        <taxon>Micromonosporales</taxon>
        <taxon>Micromonosporaceae</taxon>
        <taxon>Dactylosporangium</taxon>
    </lineage>
</organism>
<dbReference type="InterPro" id="IPR045428">
    <property type="entry name" value="EACC1"/>
</dbReference>
<evidence type="ECO:0000313" key="2">
    <source>
        <dbReference type="Proteomes" id="UP001501470"/>
    </source>
</evidence>
<gene>
    <name evidence="1" type="ORF">GCM10009827_113120</name>
</gene>
<keyword evidence="2" id="KW-1185">Reference proteome</keyword>
<name>A0ABN2D895_9ACTN</name>
<proteinExistence type="predicted"/>